<feature type="compositionally biased region" description="Low complexity" evidence="1">
    <location>
        <begin position="66"/>
        <end position="76"/>
    </location>
</feature>
<name>A0A0D3IPP7_EMIH1</name>
<dbReference type="KEGG" id="ehx:EMIHUDRAFT_119940"/>
<dbReference type="Proteomes" id="UP000013827">
    <property type="component" value="Unassembled WGS sequence"/>
</dbReference>
<dbReference type="PaxDb" id="2903-EOD13232"/>
<dbReference type="RefSeq" id="XP_005765661.1">
    <property type="nucleotide sequence ID" value="XM_005765604.1"/>
</dbReference>
<dbReference type="AlphaFoldDB" id="A0A0D3IPP7"/>
<reference evidence="2" key="2">
    <citation type="submission" date="2024-10" db="UniProtKB">
        <authorList>
            <consortium name="EnsemblProtists"/>
        </authorList>
    </citation>
    <scope>IDENTIFICATION</scope>
</reference>
<protein>
    <submittedName>
        <fullName evidence="2">Uncharacterized protein</fullName>
    </submittedName>
</protein>
<proteinExistence type="predicted"/>
<evidence type="ECO:0000256" key="1">
    <source>
        <dbReference type="SAM" id="MobiDB-lite"/>
    </source>
</evidence>
<feature type="region of interest" description="Disordered" evidence="1">
    <location>
        <begin position="398"/>
        <end position="437"/>
    </location>
</feature>
<dbReference type="HOGENOM" id="CLU_363095_0_0_1"/>
<reference evidence="3" key="1">
    <citation type="journal article" date="2013" name="Nature">
        <title>Pan genome of the phytoplankton Emiliania underpins its global distribution.</title>
        <authorList>
            <person name="Read B.A."/>
            <person name="Kegel J."/>
            <person name="Klute M.J."/>
            <person name="Kuo A."/>
            <person name="Lefebvre S.C."/>
            <person name="Maumus F."/>
            <person name="Mayer C."/>
            <person name="Miller J."/>
            <person name="Monier A."/>
            <person name="Salamov A."/>
            <person name="Young J."/>
            <person name="Aguilar M."/>
            <person name="Claverie J.M."/>
            <person name="Frickenhaus S."/>
            <person name="Gonzalez K."/>
            <person name="Herman E.K."/>
            <person name="Lin Y.C."/>
            <person name="Napier J."/>
            <person name="Ogata H."/>
            <person name="Sarno A.F."/>
            <person name="Shmutz J."/>
            <person name="Schroeder D."/>
            <person name="de Vargas C."/>
            <person name="Verret F."/>
            <person name="von Dassow P."/>
            <person name="Valentin K."/>
            <person name="Van de Peer Y."/>
            <person name="Wheeler G."/>
            <person name="Dacks J.B."/>
            <person name="Delwiche C.F."/>
            <person name="Dyhrman S.T."/>
            <person name="Glockner G."/>
            <person name="John U."/>
            <person name="Richards T."/>
            <person name="Worden A.Z."/>
            <person name="Zhang X."/>
            <person name="Grigoriev I.V."/>
            <person name="Allen A.E."/>
            <person name="Bidle K."/>
            <person name="Borodovsky M."/>
            <person name="Bowler C."/>
            <person name="Brownlee C."/>
            <person name="Cock J.M."/>
            <person name="Elias M."/>
            <person name="Gladyshev V.N."/>
            <person name="Groth M."/>
            <person name="Guda C."/>
            <person name="Hadaegh A."/>
            <person name="Iglesias-Rodriguez M.D."/>
            <person name="Jenkins J."/>
            <person name="Jones B.M."/>
            <person name="Lawson T."/>
            <person name="Leese F."/>
            <person name="Lindquist E."/>
            <person name="Lobanov A."/>
            <person name="Lomsadze A."/>
            <person name="Malik S.B."/>
            <person name="Marsh M.E."/>
            <person name="Mackinder L."/>
            <person name="Mock T."/>
            <person name="Mueller-Roeber B."/>
            <person name="Pagarete A."/>
            <person name="Parker M."/>
            <person name="Probert I."/>
            <person name="Quesneville H."/>
            <person name="Raines C."/>
            <person name="Rensing S.A."/>
            <person name="Riano-Pachon D.M."/>
            <person name="Richier S."/>
            <person name="Rokitta S."/>
            <person name="Shiraiwa Y."/>
            <person name="Soanes D.M."/>
            <person name="van der Giezen M."/>
            <person name="Wahlund T.M."/>
            <person name="Williams B."/>
            <person name="Wilson W."/>
            <person name="Wolfe G."/>
            <person name="Wurch L.L."/>
        </authorList>
    </citation>
    <scope>NUCLEOTIDE SEQUENCE</scope>
</reference>
<feature type="compositionally biased region" description="Low complexity" evidence="1">
    <location>
        <begin position="398"/>
        <end position="407"/>
    </location>
</feature>
<organism evidence="2 3">
    <name type="scientific">Emiliania huxleyi (strain CCMP1516)</name>
    <dbReference type="NCBI Taxonomy" id="280463"/>
    <lineage>
        <taxon>Eukaryota</taxon>
        <taxon>Haptista</taxon>
        <taxon>Haptophyta</taxon>
        <taxon>Prymnesiophyceae</taxon>
        <taxon>Isochrysidales</taxon>
        <taxon>Noelaerhabdaceae</taxon>
        <taxon>Emiliania</taxon>
    </lineage>
</organism>
<feature type="region of interest" description="Disordered" evidence="1">
    <location>
        <begin position="1"/>
        <end position="20"/>
    </location>
</feature>
<dbReference type="STRING" id="2903.R1BU20"/>
<accession>A0A0D3IPP7</accession>
<feature type="region of interest" description="Disordered" evidence="1">
    <location>
        <begin position="52"/>
        <end position="80"/>
    </location>
</feature>
<evidence type="ECO:0000313" key="3">
    <source>
        <dbReference type="Proteomes" id="UP000013827"/>
    </source>
</evidence>
<dbReference type="InterPro" id="IPR011990">
    <property type="entry name" value="TPR-like_helical_dom_sf"/>
</dbReference>
<dbReference type="EnsemblProtists" id="EOD13232">
    <property type="protein sequence ID" value="EOD13232"/>
    <property type="gene ID" value="EMIHUDRAFT_119940"/>
</dbReference>
<dbReference type="Gene3D" id="2.70.160.11">
    <property type="entry name" value="Hnrnp arginine n-methyltransferase1"/>
    <property type="match status" value="1"/>
</dbReference>
<evidence type="ECO:0000313" key="2">
    <source>
        <dbReference type="EnsemblProtists" id="EOD13232"/>
    </source>
</evidence>
<feature type="compositionally biased region" description="Gly residues" evidence="1">
    <location>
        <begin position="408"/>
        <end position="431"/>
    </location>
</feature>
<dbReference type="SUPFAM" id="SSF48452">
    <property type="entry name" value="TPR-like"/>
    <property type="match status" value="1"/>
</dbReference>
<sequence>MPAALAPKVKNRKPSAGPQLDAEVAEILSDALDPRNKSADTYNEDIVEAHTHAHRHTNTHRRAVRSHTPSSSRSSPPTRPQVLANRSLALLSLKRGPEALQDAALCVTLKKNFAKGRALAHCAPARAARAREQRRAAAGRYYRFGCALEECKMYKECASARNLLEMVMNVERVSDPLWMHKPEPPKSEVQKRAEDAQAEHEREMSHLREEIGKASFDYEYLHAPMSKSDRWYEESMMAKGLNMHLLAHSAELARLMDAAHVDSFAEAIREHVPRMAGVVLLLGGTMGLLPLLALEAGANQAHGFCAKMAHASVGRHTLLAFERENWSRLPMTLGLAERTRQAGSAAFKMGQFDQAAQALQALGRNGEARDALAGVIQRSRGGKNADAERLLSELEGLPARGPALPGARAGGGGGAGGGGAGGGGAGGGGGRPPAREDRAQRLTVKEVRALHRPFDELRLHHELEHKPDLLLLTNFDYTLLGSGIVTALNSLKAEELLRPGTAVLPPAARVWAMAVQVLADTGVPIDSSPAEKLLWSPTLRRVCLDEPHARRTLRPLTRPAVVCGFDFRATAPPIKPDKCALELSVVEDGRANAVVFWFEMPLGAGGVVSSAPLAALPAGAAQLGLGQALQYLEPAPVREGGRLLLHASHSRTRFLFSHAEPAETRVRRGATLPLLAAHNSLEMMFTIEEDKLTRKGADCELLPHTRFDPRWEGARVNLDDQWKKIIQGLAAAPKDSASLQEGVMRFAAQSAAFGIDTGVAERCALTFLSD</sequence>
<feature type="compositionally biased region" description="Basic residues" evidence="1">
    <location>
        <begin position="52"/>
        <end position="65"/>
    </location>
</feature>
<dbReference type="GeneID" id="17259394"/>
<keyword evidence="3" id="KW-1185">Reference proteome</keyword>